<feature type="chain" id="PRO_5035254047" evidence="3">
    <location>
        <begin position="22"/>
        <end position="363"/>
    </location>
</feature>
<dbReference type="PROSITE" id="PS51677">
    <property type="entry name" value="NODB"/>
    <property type="match status" value="1"/>
</dbReference>
<dbReference type="PANTHER" id="PTHR34216:SF3">
    <property type="entry name" value="POLY-BETA-1,6-N-ACETYL-D-GLUCOSAMINE N-DEACETYLASE"/>
    <property type="match status" value="1"/>
</dbReference>
<protein>
    <submittedName>
        <fullName evidence="5">Polysaccharide deacetylase family protein</fullName>
    </submittedName>
</protein>
<feature type="domain" description="NodB homology" evidence="4">
    <location>
        <begin position="84"/>
        <end position="291"/>
    </location>
</feature>
<evidence type="ECO:0000256" key="2">
    <source>
        <dbReference type="ARBA" id="ARBA00022729"/>
    </source>
</evidence>
<dbReference type="CDD" id="cd10973">
    <property type="entry name" value="CE4_DAC_u4_5s"/>
    <property type="match status" value="1"/>
</dbReference>
<dbReference type="Pfam" id="PF01522">
    <property type="entry name" value="Polysacc_deac_1"/>
    <property type="match status" value="1"/>
</dbReference>
<dbReference type="EMBL" id="JACXAF010000010">
    <property type="protein sequence ID" value="MBD1389635.1"/>
    <property type="molecule type" value="Genomic_DNA"/>
</dbReference>
<reference evidence="5" key="1">
    <citation type="submission" date="2020-09" db="EMBL/GenBank/DDBJ databases">
        <title>A novel bacterium of genus Neiella, isolated from South China Sea.</title>
        <authorList>
            <person name="Huang H."/>
            <person name="Mo K."/>
            <person name="Hu Y."/>
        </authorList>
    </citation>
    <scope>NUCLEOTIDE SEQUENCE</scope>
    <source>
        <strain evidence="5">HB171785</strain>
    </source>
</reference>
<dbReference type="Gene3D" id="3.20.20.370">
    <property type="entry name" value="Glycoside hydrolase/deacetylase"/>
    <property type="match status" value="1"/>
</dbReference>
<dbReference type="GO" id="GO:0005576">
    <property type="term" value="C:extracellular region"/>
    <property type="evidence" value="ECO:0007669"/>
    <property type="project" value="UniProtKB-SubCell"/>
</dbReference>
<dbReference type="GO" id="GO:0005975">
    <property type="term" value="P:carbohydrate metabolic process"/>
    <property type="evidence" value="ECO:0007669"/>
    <property type="project" value="InterPro"/>
</dbReference>
<dbReference type="SUPFAM" id="SSF88713">
    <property type="entry name" value="Glycoside hydrolase/deacetylase"/>
    <property type="match status" value="1"/>
</dbReference>
<dbReference type="PANTHER" id="PTHR34216">
    <property type="match status" value="1"/>
</dbReference>
<proteinExistence type="predicted"/>
<dbReference type="InterPro" id="IPR051398">
    <property type="entry name" value="Polysacch_Deacetylase"/>
</dbReference>
<organism evidence="5 6">
    <name type="scientific">Neiella litorisoli</name>
    <dbReference type="NCBI Taxonomy" id="2771431"/>
    <lineage>
        <taxon>Bacteria</taxon>
        <taxon>Pseudomonadati</taxon>
        <taxon>Pseudomonadota</taxon>
        <taxon>Gammaproteobacteria</taxon>
        <taxon>Alteromonadales</taxon>
        <taxon>Echinimonadaceae</taxon>
        <taxon>Neiella</taxon>
    </lineage>
</organism>
<dbReference type="InterPro" id="IPR002509">
    <property type="entry name" value="NODB_dom"/>
</dbReference>
<feature type="signal peptide" evidence="3">
    <location>
        <begin position="1"/>
        <end position="21"/>
    </location>
</feature>
<keyword evidence="6" id="KW-1185">Reference proteome</keyword>
<dbReference type="GO" id="GO:0016810">
    <property type="term" value="F:hydrolase activity, acting on carbon-nitrogen (but not peptide) bonds"/>
    <property type="evidence" value="ECO:0007669"/>
    <property type="project" value="InterPro"/>
</dbReference>
<evidence type="ECO:0000313" key="6">
    <source>
        <dbReference type="Proteomes" id="UP000638014"/>
    </source>
</evidence>
<comment type="caution">
    <text evidence="5">The sequence shown here is derived from an EMBL/GenBank/DDBJ whole genome shotgun (WGS) entry which is preliminary data.</text>
</comment>
<accession>A0A8J6R2X5</accession>
<evidence type="ECO:0000256" key="3">
    <source>
        <dbReference type="SAM" id="SignalP"/>
    </source>
</evidence>
<evidence type="ECO:0000256" key="1">
    <source>
        <dbReference type="ARBA" id="ARBA00004613"/>
    </source>
</evidence>
<dbReference type="InterPro" id="IPR011330">
    <property type="entry name" value="Glyco_hydro/deAcase_b/a-brl"/>
</dbReference>
<evidence type="ECO:0000259" key="4">
    <source>
        <dbReference type="PROSITE" id="PS51677"/>
    </source>
</evidence>
<keyword evidence="2 3" id="KW-0732">Signal</keyword>
<dbReference type="RefSeq" id="WP_191144741.1">
    <property type="nucleotide sequence ID" value="NZ_JACXAF010000010.1"/>
</dbReference>
<dbReference type="Proteomes" id="UP000638014">
    <property type="component" value="Unassembled WGS sequence"/>
</dbReference>
<sequence>MIRRFFILVLATYLVPLTASADVGHSAVILQYHHVSETTPPSTSVTPAEFEQHLDWLAENDFEVLPLPTIVSKLRQQQSFSSDKVVAITFDDANVSVCEQAWPILKKRKLPFTLFISTEMIERQYSSQCSWQDLKEMTDSGLMVPANHSHQHSHMIVTAEHGYSYEQWRAEAIKEITTAQNLLEAQLGWSSQLFAYPYGEYNTALAAIVTELGYTGFNQSTGAAGYLSDFAALPRIPVSSQYAALNTLSVKLLSLPFPGDFLPEHPNPIILDSAANPLKVRVKSHAGFEHVLKRTSCFNSSGAPISTTLTANELLISAEQPLKRGRHKYTCTAPSGKDGRWYWGSFQWLISDNGTAVIEPAVH</sequence>
<comment type="subcellular location">
    <subcellularLocation>
        <location evidence="1">Secreted</location>
    </subcellularLocation>
</comment>
<dbReference type="AlphaFoldDB" id="A0A8J6R2X5"/>
<name>A0A8J6R2X5_9GAMM</name>
<gene>
    <name evidence="5" type="ORF">IC617_09350</name>
</gene>
<evidence type="ECO:0000313" key="5">
    <source>
        <dbReference type="EMBL" id="MBD1389635.1"/>
    </source>
</evidence>